<dbReference type="PANTHER" id="PTHR46033:SF8">
    <property type="entry name" value="PROTEIN MAINTENANCE OF MERISTEMS-LIKE"/>
    <property type="match status" value="1"/>
</dbReference>
<dbReference type="PANTHER" id="PTHR46033">
    <property type="entry name" value="PROTEIN MAIN-LIKE 2"/>
    <property type="match status" value="1"/>
</dbReference>
<protein>
    <recommendedName>
        <fullName evidence="1">Aminotransferase-like plant mobile domain-containing protein</fullName>
    </recommendedName>
</protein>
<proteinExistence type="predicted"/>
<dbReference type="OrthoDB" id="1421598at2759"/>
<evidence type="ECO:0000313" key="2">
    <source>
        <dbReference type="EMBL" id="MBA0876681.1"/>
    </source>
</evidence>
<evidence type="ECO:0000259" key="1">
    <source>
        <dbReference type="Pfam" id="PF10536"/>
    </source>
</evidence>
<name>A0A7J9N054_GOSSC</name>
<sequence>MHGPPSPLVENYLREVGFWHVVTVGWGCKLDLKLISALIERWRPEKHTFYLPCGECTITLEDVNLQLGLPVDGYAVTESVQSSEWGAVCYELLGAIPDNINGGWIEMGWLQDTFPEPDDDSTELERIRYVWAYIL</sequence>
<dbReference type="Proteomes" id="UP000593576">
    <property type="component" value="Unassembled WGS sequence"/>
</dbReference>
<dbReference type="GO" id="GO:0010073">
    <property type="term" value="P:meristem maintenance"/>
    <property type="evidence" value="ECO:0007669"/>
    <property type="project" value="InterPro"/>
</dbReference>
<organism evidence="2 3">
    <name type="scientific">Gossypium schwendimanii</name>
    <name type="common">Cotton</name>
    <dbReference type="NCBI Taxonomy" id="34291"/>
    <lineage>
        <taxon>Eukaryota</taxon>
        <taxon>Viridiplantae</taxon>
        <taxon>Streptophyta</taxon>
        <taxon>Embryophyta</taxon>
        <taxon>Tracheophyta</taxon>
        <taxon>Spermatophyta</taxon>
        <taxon>Magnoliopsida</taxon>
        <taxon>eudicotyledons</taxon>
        <taxon>Gunneridae</taxon>
        <taxon>Pentapetalae</taxon>
        <taxon>rosids</taxon>
        <taxon>malvids</taxon>
        <taxon>Malvales</taxon>
        <taxon>Malvaceae</taxon>
        <taxon>Malvoideae</taxon>
        <taxon>Gossypium</taxon>
    </lineage>
</organism>
<reference evidence="2 3" key="1">
    <citation type="journal article" date="2019" name="Genome Biol. Evol.">
        <title>Insights into the evolution of the New World diploid cottons (Gossypium, subgenus Houzingenia) based on genome sequencing.</title>
        <authorList>
            <person name="Grover C.E."/>
            <person name="Arick M.A. 2nd"/>
            <person name="Thrash A."/>
            <person name="Conover J.L."/>
            <person name="Sanders W.S."/>
            <person name="Peterson D.G."/>
            <person name="Frelichowski J.E."/>
            <person name="Scheffler J.A."/>
            <person name="Scheffler B.E."/>
            <person name="Wendel J.F."/>
        </authorList>
    </citation>
    <scope>NUCLEOTIDE SEQUENCE [LARGE SCALE GENOMIC DNA]</scope>
    <source>
        <strain evidence="2">1</strain>
        <tissue evidence="2">Leaf</tissue>
    </source>
</reference>
<dbReference type="Pfam" id="PF10536">
    <property type="entry name" value="PMD"/>
    <property type="match status" value="1"/>
</dbReference>
<feature type="domain" description="Aminotransferase-like plant mobile" evidence="1">
    <location>
        <begin position="28"/>
        <end position="122"/>
    </location>
</feature>
<dbReference type="InterPro" id="IPR044824">
    <property type="entry name" value="MAIN-like"/>
</dbReference>
<dbReference type="EMBL" id="JABFAF010265613">
    <property type="protein sequence ID" value="MBA0876681.1"/>
    <property type="molecule type" value="Genomic_DNA"/>
</dbReference>
<comment type="caution">
    <text evidence="2">The sequence shown here is derived from an EMBL/GenBank/DDBJ whole genome shotgun (WGS) entry which is preliminary data.</text>
</comment>
<dbReference type="AlphaFoldDB" id="A0A7J9N054"/>
<gene>
    <name evidence="2" type="ORF">Goshw_029476</name>
</gene>
<feature type="non-terminal residue" evidence="2">
    <location>
        <position position="135"/>
    </location>
</feature>
<dbReference type="InterPro" id="IPR019557">
    <property type="entry name" value="AminoTfrase-like_pln_mobile"/>
</dbReference>
<keyword evidence="3" id="KW-1185">Reference proteome</keyword>
<evidence type="ECO:0000313" key="3">
    <source>
        <dbReference type="Proteomes" id="UP000593576"/>
    </source>
</evidence>
<accession>A0A7J9N054</accession>